<gene>
    <name evidence="1" type="ORF">GGP41_003958</name>
</gene>
<protein>
    <recommendedName>
        <fullName evidence="3">MalT-like TPR region domain-containing protein</fullName>
    </recommendedName>
</protein>
<sequence length="102" mass="11607">MLPETYPNRLLLQRDLVMAYKNNGQTKEAIELLEHVVQVEKTILPETRPDRLASQRGLATVYWDNGQIKEAIDLIEHVVKVQSRLPETNSSQIASHYALAVV</sequence>
<comment type="caution">
    <text evidence="1">The sequence shown here is derived from an EMBL/GenBank/DDBJ whole genome shotgun (WGS) entry which is preliminary data.</text>
</comment>
<dbReference type="EMBL" id="WNKQ01000005">
    <property type="protein sequence ID" value="KAF5851116.1"/>
    <property type="molecule type" value="Genomic_DNA"/>
</dbReference>
<dbReference type="SUPFAM" id="SSF48452">
    <property type="entry name" value="TPR-like"/>
    <property type="match status" value="1"/>
</dbReference>
<proteinExistence type="predicted"/>
<evidence type="ECO:0000313" key="1">
    <source>
        <dbReference type="EMBL" id="KAF5851116.1"/>
    </source>
</evidence>
<evidence type="ECO:0000313" key="2">
    <source>
        <dbReference type="Proteomes" id="UP000624244"/>
    </source>
</evidence>
<dbReference type="Gene3D" id="1.25.40.10">
    <property type="entry name" value="Tetratricopeptide repeat domain"/>
    <property type="match status" value="1"/>
</dbReference>
<accession>A0A8H6DWK0</accession>
<dbReference type="AlphaFoldDB" id="A0A8H6DWK0"/>
<evidence type="ECO:0008006" key="3">
    <source>
        <dbReference type="Google" id="ProtNLM"/>
    </source>
</evidence>
<name>A0A8H6DWK0_COCSA</name>
<reference evidence="1" key="1">
    <citation type="submission" date="2019-11" db="EMBL/GenBank/DDBJ databases">
        <title>Bipolaris sorokiniana Genome sequencing.</title>
        <authorList>
            <person name="Wang H."/>
        </authorList>
    </citation>
    <scope>NUCLEOTIDE SEQUENCE</scope>
</reference>
<dbReference type="Proteomes" id="UP000624244">
    <property type="component" value="Unassembled WGS sequence"/>
</dbReference>
<dbReference type="Pfam" id="PF13424">
    <property type="entry name" value="TPR_12"/>
    <property type="match status" value="1"/>
</dbReference>
<dbReference type="OMA" id="HILARVC"/>
<organism evidence="1 2">
    <name type="scientific">Cochliobolus sativus</name>
    <name type="common">Common root rot and spot blotch fungus</name>
    <name type="synonym">Bipolaris sorokiniana</name>
    <dbReference type="NCBI Taxonomy" id="45130"/>
    <lineage>
        <taxon>Eukaryota</taxon>
        <taxon>Fungi</taxon>
        <taxon>Dikarya</taxon>
        <taxon>Ascomycota</taxon>
        <taxon>Pezizomycotina</taxon>
        <taxon>Dothideomycetes</taxon>
        <taxon>Pleosporomycetidae</taxon>
        <taxon>Pleosporales</taxon>
        <taxon>Pleosporineae</taxon>
        <taxon>Pleosporaceae</taxon>
        <taxon>Bipolaris</taxon>
    </lineage>
</organism>
<dbReference type="InterPro" id="IPR011990">
    <property type="entry name" value="TPR-like_helical_dom_sf"/>
</dbReference>